<evidence type="ECO:0000259" key="2">
    <source>
        <dbReference type="Pfam" id="PF13276"/>
    </source>
</evidence>
<feature type="region of interest" description="Disordered" evidence="1">
    <location>
        <begin position="77"/>
        <end position="97"/>
    </location>
</feature>
<accession>A0ABS1U6D8</accession>
<keyword evidence="4" id="KW-1185">Reference proteome</keyword>
<dbReference type="Proteomes" id="UP000660885">
    <property type="component" value="Unassembled WGS sequence"/>
</dbReference>
<dbReference type="InterPro" id="IPR025948">
    <property type="entry name" value="HTH-like_dom"/>
</dbReference>
<evidence type="ECO:0000313" key="4">
    <source>
        <dbReference type="Proteomes" id="UP000660885"/>
    </source>
</evidence>
<protein>
    <submittedName>
        <fullName evidence="3">IS3 family transposase</fullName>
    </submittedName>
</protein>
<comment type="caution">
    <text evidence="3">The sequence shown here is derived from an EMBL/GenBank/DDBJ whole genome shotgun (WGS) entry which is preliminary data.</text>
</comment>
<feature type="domain" description="HTH-like" evidence="2">
    <location>
        <begin position="34"/>
        <end position="86"/>
    </location>
</feature>
<feature type="compositionally biased region" description="Polar residues" evidence="1">
    <location>
        <begin position="85"/>
        <end position="97"/>
    </location>
</feature>
<evidence type="ECO:0000256" key="1">
    <source>
        <dbReference type="SAM" id="MobiDB-lite"/>
    </source>
</evidence>
<feature type="region of interest" description="Disordered" evidence="1">
    <location>
        <begin position="1"/>
        <end position="29"/>
    </location>
</feature>
<dbReference type="RefSeq" id="WP_202833443.1">
    <property type="nucleotide sequence ID" value="NZ_JAETWB010000011.1"/>
</dbReference>
<proteinExistence type="predicted"/>
<evidence type="ECO:0000313" key="3">
    <source>
        <dbReference type="EMBL" id="MBL6080208.1"/>
    </source>
</evidence>
<dbReference type="EMBL" id="JAETWB010000011">
    <property type="protein sequence ID" value="MBL6080208.1"/>
    <property type="molecule type" value="Genomic_DNA"/>
</dbReference>
<name>A0ABS1U6D8_9PROT</name>
<organism evidence="3 4">
    <name type="scientific">Belnapia arida</name>
    <dbReference type="NCBI Taxonomy" id="2804533"/>
    <lineage>
        <taxon>Bacteria</taxon>
        <taxon>Pseudomonadati</taxon>
        <taxon>Pseudomonadota</taxon>
        <taxon>Alphaproteobacteria</taxon>
        <taxon>Acetobacterales</taxon>
        <taxon>Roseomonadaceae</taxon>
        <taxon>Belnapia</taxon>
    </lineage>
</organism>
<sequence>MRSTLDVSERSACRSLGQPHSTERRTRRVRDDEVALTEAILVLAAGYGRYGHRRITTMLRTKGWRVDTDRVQRIWRRKRAKVPRRQQSSTRSGRWKS</sequence>
<gene>
    <name evidence="3" type="ORF">JMJ56_19505</name>
</gene>
<reference evidence="3 4" key="1">
    <citation type="submission" date="2021-01" db="EMBL/GenBank/DDBJ databases">
        <title>Belnapia mucosa sp. nov. and Belnapia arida sp. nov., isolated from the Tabernas Desert (Almeria, Spain).</title>
        <authorList>
            <person name="Molina-Menor E."/>
            <person name="Vidal-Verdu A."/>
            <person name="Calonge A."/>
            <person name="Satari L."/>
            <person name="Pereto J."/>
            <person name="Porcar M."/>
        </authorList>
    </citation>
    <scope>NUCLEOTIDE SEQUENCE [LARGE SCALE GENOMIC DNA]</scope>
    <source>
        <strain evidence="3 4">T18</strain>
    </source>
</reference>
<dbReference type="Pfam" id="PF13276">
    <property type="entry name" value="HTH_21"/>
    <property type="match status" value="1"/>
</dbReference>